<feature type="transmembrane region" description="Helical" evidence="1">
    <location>
        <begin position="6"/>
        <end position="26"/>
    </location>
</feature>
<protein>
    <submittedName>
        <fullName evidence="2">DUF2953 domain-containing protein</fullName>
    </submittedName>
</protein>
<dbReference type="Proteomes" id="UP000310636">
    <property type="component" value="Unassembled WGS sequence"/>
</dbReference>
<dbReference type="OrthoDB" id="1683589at2"/>
<organism evidence="2 3">
    <name type="scientific">Cohnella fermenti</name>
    <dbReference type="NCBI Taxonomy" id="2565925"/>
    <lineage>
        <taxon>Bacteria</taxon>
        <taxon>Bacillati</taxon>
        <taxon>Bacillota</taxon>
        <taxon>Bacilli</taxon>
        <taxon>Bacillales</taxon>
        <taxon>Paenibacillaceae</taxon>
        <taxon>Cohnella</taxon>
    </lineage>
</organism>
<keyword evidence="3" id="KW-1185">Reference proteome</keyword>
<dbReference type="InterPro" id="IPR021338">
    <property type="entry name" value="DUF2953"/>
</dbReference>
<comment type="caution">
    <text evidence="2">The sequence shown here is derived from an EMBL/GenBank/DDBJ whole genome shotgun (WGS) entry which is preliminary data.</text>
</comment>
<sequence>MAFWLWIGGIFAAVLLLSVAVLLSSVRVRIRYSRSGKLDQLVIIVRALYGAVQTQRTIPTIAIKGWGILYEEKQKAGAVGAEKGRRGKRMIGERTVRRLWKAFRNLRLSISNLKEWALETLQHVECTRWRIDVRLGTGNAAHTAVLSGLCWTLMGCINGAASRFVRWRTHPHGKVEPVYSGKEFSLVWEADFLIRVSSLVSSLIGLGTRTIKPKAALRAWRTWKAGPGHV</sequence>
<dbReference type="AlphaFoldDB" id="A0A4S4BTS7"/>
<dbReference type="Pfam" id="PF11167">
    <property type="entry name" value="DUF2953"/>
    <property type="match status" value="1"/>
</dbReference>
<accession>A0A4S4BTS7</accession>
<gene>
    <name evidence="2" type="ORF">E6C55_14005</name>
</gene>
<name>A0A4S4BTS7_9BACL</name>
<proteinExistence type="predicted"/>
<keyword evidence="1" id="KW-1133">Transmembrane helix</keyword>
<reference evidence="2 3" key="1">
    <citation type="submission" date="2019-04" db="EMBL/GenBank/DDBJ databases">
        <title>Cohnella sp. nov. isolated from preserved vegetables.</title>
        <authorList>
            <person name="Lin S.-Y."/>
            <person name="Hung M.-H."/>
            <person name="Young C.-C."/>
        </authorList>
    </citation>
    <scope>NUCLEOTIDE SEQUENCE [LARGE SCALE GENOMIC DNA]</scope>
    <source>
        <strain evidence="2 3">CC-MHH1044</strain>
    </source>
</reference>
<evidence type="ECO:0000313" key="2">
    <source>
        <dbReference type="EMBL" id="THF78329.1"/>
    </source>
</evidence>
<dbReference type="EMBL" id="SSOB01000016">
    <property type="protein sequence ID" value="THF78329.1"/>
    <property type="molecule type" value="Genomic_DNA"/>
</dbReference>
<evidence type="ECO:0000256" key="1">
    <source>
        <dbReference type="SAM" id="Phobius"/>
    </source>
</evidence>
<keyword evidence="1" id="KW-0812">Transmembrane</keyword>
<evidence type="ECO:0000313" key="3">
    <source>
        <dbReference type="Proteomes" id="UP000310636"/>
    </source>
</evidence>
<keyword evidence="1" id="KW-0472">Membrane</keyword>
<dbReference type="RefSeq" id="WP_136370425.1">
    <property type="nucleotide sequence ID" value="NZ_SSOB01000016.1"/>
</dbReference>